<keyword evidence="1" id="KW-0732">Signal</keyword>
<feature type="chain" id="PRO_5004172180" evidence="1">
    <location>
        <begin position="25"/>
        <end position="133"/>
    </location>
</feature>
<dbReference type="RefSeq" id="WP_007065339.1">
    <property type="nucleotide sequence ID" value="NZ_DS022272.1"/>
</dbReference>
<keyword evidence="3" id="KW-1185">Reference proteome</keyword>
<accession>Q0G2A8</accession>
<comment type="caution">
    <text evidence="2">The sequence shown here is derived from an EMBL/GenBank/DDBJ whole genome shotgun (WGS) entry which is preliminary data.</text>
</comment>
<protein>
    <submittedName>
        <fullName evidence="2">Uncharacterized protein</fullName>
    </submittedName>
</protein>
<evidence type="ECO:0000313" key="3">
    <source>
        <dbReference type="Proteomes" id="UP000004310"/>
    </source>
</evidence>
<evidence type="ECO:0000313" key="2">
    <source>
        <dbReference type="EMBL" id="EAU41290.1"/>
    </source>
</evidence>
<dbReference type="EMBL" id="AATP01000003">
    <property type="protein sequence ID" value="EAU41290.1"/>
    <property type="molecule type" value="Genomic_DNA"/>
</dbReference>
<reference evidence="2 3" key="1">
    <citation type="journal article" date="2010" name="J. Bacteriol.">
        <title>Genome sequence of Fulvimarina pelagi HTCC2506T, a Mn(II)-oxidizing alphaproteobacterium possessing an aerobic anoxygenic photosynthetic gene cluster and Xanthorhodopsin.</title>
        <authorList>
            <person name="Kang I."/>
            <person name="Oh H.M."/>
            <person name="Lim S.I."/>
            <person name="Ferriera S."/>
            <person name="Giovannoni S.J."/>
            <person name="Cho J.C."/>
        </authorList>
    </citation>
    <scope>NUCLEOTIDE SEQUENCE [LARGE SCALE GENOMIC DNA]</scope>
    <source>
        <strain evidence="2 3">HTCC2506</strain>
    </source>
</reference>
<dbReference type="STRING" id="217511.GCA_001463845_02127"/>
<dbReference type="HOGENOM" id="CLU_1935536_0_0_5"/>
<organism evidence="2 3">
    <name type="scientific">Fulvimarina pelagi HTCC2506</name>
    <dbReference type="NCBI Taxonomy" id="314231"/>
    <lineage>
        <taxon>Bacteria</taxon>
        <taxon>Pseudomonadati</taxon>
        <taxon>Pseudomonadota</taxon>
        <taxon>Alphaproteobacteria</taxon>
        <taxon>Hyphomicrobiales</taxon>
        <taxon>Aurantimonadaceae</taxon>
        <taxon>Fulvimarina</taxon>
    </lineage>
</organism>
<name>Q0G2A8_9HYPH</name>
<dbReference type="AlphaFoldDB" id="Q0G2A8"/>
<gene>
    <name evidence="2" type="ORF">FP2506_00945</name>
</gene>
<sequence>MNMLNWTLAAIISVASIYPTSANAQSMSPMRQVVNSFTDTFAVRVYPANPYSKPINVSVRVYDQNFRPVAASVAGRNFTLPGNGSRQILVLVPFDGQRERKVRICTESVPFPNQQTQIKAQICGKFLGRRIVY</sequence>
<proteinExistence type="predicted"/>
<feature type="signal peptide" evidence="1">
    <location>
        <begin position="1"/>
        <end position="24"/>
    </location>
</feature>
<dbReference type="eggNOG" id="ENOG503409I">
    <property type="taxonomic scope" value="Bacteria"/>
</dbReference>
<dbReference type="Proteomes" id="UP000004310">
    <property type="component" value="Unassembled WGS sequence"/>
</dbReference>
<evidence type="ECO:0000256" key="1">
    <source>
        <dbReference type="SAM" id="SignalP"/>
    </source>
</evidence>